<dbReference type="AlphaFoldDB" id="A0A3R5TLI4"/>
<dbReference type="Proteomes" id="UP000266721">
    <property type="component" value="Unassembled WGS sequence"/>
</dbReference>
<organism evidence="1 2">
    <name type="scientific">Mytilus galloprovincialis</name>
    <name type="common">Mediterranean mussel</name>
    <dbReference type="NCBI Taxonomy" id="29158"/>
    <lineage>
        <taxon>Eukaryota</taxon>
        <taxon>Metazoa</taxon>
        <taxon>Spiralia</taxon>
        <taxon>Lophotrochozoa</taxon>
        <taxon>Mollusca</taxon>
        <taxon>Bivalvia</taxon>
        <taxon>Autobranchia</taxon>
        <taxon>Pteriomorphia</taxon>
        <taxon>Mytilida</taxon>
        <taxon>Mytiloidea</taxon>
        <taxon>Mytilidae</taxon>
        <taxon>Mytilinae</taxon>
        <taxon>Mytilus</taxon>
    </lineage>
</organism>
<feature type="non-terminal residue" evidence="1">
    <location>
        <position position="1"/>
    </location>
</feature>
<dbReference type="GO" id="GO:0031267">
    <property type="term" value="F:small GTPase binding"/>
    <property type="evidence" value="ECO:0007669"/>
    <property type="project" value="TreeGrafter"/>
</dbReference>
<dbReference type="GO" id="GO:0005765">
    <property type="term" value="C:lysosomal membrane"/>
    <property type="evidence" value="ECO:0007669"/>
    <property type="project" value="TreeGrafter"/>
</dbReference>
<dbReference type="GO" id="GO:0031410">
    <property type="term" value="C:cytoplasmic vesicle"/>
    <property type="evidence" value="ECO:0007669"/>
    <property type="project" value="TreeGrafter"/>
</dbReference>
<dbReference type="PANTHER" id="PTHR14407:SF9">
    <property type="entry name" value="BLOC-3 COMPLEX MEMBER HPS4"/>
    <property type="match status" value="1"/>
</dbReference>
<accession>A0A3R5TLI4</accession>
<dbReference type="PANTHER" id="PTHR14407">
    <property type="entry name" value="HERMANSKY-PUDLAK SYNDROME 4 PROTEIN LIGHT-EAR PROTEIN-RELATED"/>
    <property type="match status" value="1"/>
</dbReference>
<keyword evidence="2" id="KW-1185">Reference proteome</keyword>
<protein>
    <submittedName>
        <fullName evidence="1">Uncharacterized protein</fullName>
    </submittedName>
</protein>
<sequence>MYIKKQAIDHRKLTYVETNADEQCALCGQLMGLSEFLQATISESVPTFFKLQNEKYCLKKVGSYTMGLEGSLNDSDFHMKKQLNFLHDSFVMFCGSIQNIVQQFENDNAGFADALQKIWDVLYPSGCFYNNFISQVFQIVPTVHLPKE</sequence>
<name>A0A3R5TLI4_MYTGA</name>
<dbReference type="EMBL" id="KV605829">
    <property type="protein sequence ID" value="OPL20534.1"/>
    <property type="molecule type" value="Genomic_DNA"/>
</dbReference>
<gene>
    <name evidence="1" type="ORF">AM593_03826</name>
</gene>
<evidence type="ECO:0000313" key="2">
    <source>
        <dbReference type="Proteomes" id="UP000266721"/>
    </source>
</evidence>
<proteinExistence type="predicted"/>
<reference evidence="1 2" key="1">
    <citation type="journal article" date="2016" name="PLoS ONE">
        <title>A First Insight into the Genome of the Filter-Feeder Mussel Mytilus galloprovincialis.</title>
        <authorList>
            <person name="Murgarella M."/>
            <person name="Puiu D."/>
            <person name="Novoa B."/>
            <person name="Figueras A."/>
            <person name="Posada D."/>
            <person name="Canchaya C."/>
        </authorList>
    </citation>
    <scope>NUCLEOTIDE SEQUENCE [LARGE SCALE GENOMIC DNA]</scope>
    <source>
        <tissue evidence="1">Muscle</tissue>
    </source>
</reference>
<dbReference type="GO" id="GO:0005085">
    <property type="term" value="F:guanyl-nucleotide exchange factor activity"/>
    <property type="evidence" value="ECO:0007669"/>
    <property type="project" value="TreeGrafter"/>
</dbReference>
<dbReference type="GO" id="GO:0031085">
    <property type="term" value="C:BLOC-3 complex"/>
    <property type="evidence" value="ECO:0007669"/>
    <property type="project" value="TreeGrafter"/>
</dbReference>
<dbReference type="InterPro" id="IPR026091">
    <property type="entry name" value="HPS4"/>
</dbReference>
<evidence type="ECO:0000313" key="1">
    <source>
        <dbReference type="EMBL" id="OPL20534.1"/>
    </source>
</evidence>
<dbReference type="SMR" id="A0A3R5TLI4"/>
<dbReference type="GO" id="GO:0006605">
    <property type="term" value="P:protein targeting"/>
    <property type="evidence" value="ECO:0007669"/>
    <property type="project" value="TreeGrafter"/>
</dbReference>